<dbReference type="InterPro" id="IPR036163">
    <property type="entry name" value="HMA_dom_sf"/>
</dbReference>
<dbReference type="NCBIfam" id="TIGR01511">
    <property type="entry name" value="ATPase-IB1_Cu"/>
    <property type="match status" value="1"/>
</dbReference>
<keyword evidence="7" id="KW-0406">Ion transport</keyword>
<dbReference type="SUPFAM" id="SSF55008">
    <property type="entry name" value="HMA, heavy metal-associated domain"/>
    <property type="match status" value="1"/>
</dbReference>
<evidence type="ECO:0000256" key="5">
    <source>
        <dbReference type="ARBA" id="ARBA00022723"/>
    </source>
</evidence>
<dbReference type="InterPro" id="IPR023298">
    <property type="entry name" value="ATPase_P-typ_TM_dom_sf"/>
</dbReference>
<evidence type="ECO:0000256" key="2">
    <source>
        <dbReference type="ARBA" id="ARBA00006024"/>
    </source>
</evidence>
<feature type="domain" description="P-type ATPase A" evidence="15">
    <location>
        <begin position="220"/>
        <end position="304"/>
    </location>
</feature>
<feature type="transmembrane region" description="Helical" evidence="14">
    <location>
        <begin position="321"/>
        <end position="343"/>
    </location>
</feature>
<name>A0A841C8K1_9LACT</name>
<reference evidence="16 17" key="1">
    <citation type="submission" date="2020-08" db="EMBL/GenBank/DDBJ databases">
        <title>Genomic Encyclopedia of Type Strains, Phase IV (KMG-IV): sequencing the most valuable type-strain genomes for metagenomic binning, comparative biology and taxonomic classification.</title>
        <authorList>
            <person name="Goeker M."/>
        </authorList>
    </citation>
    <scope>NUCLEOTIDE SEQUENCE [LARGE SCALE GENOMIC DNA]</scope>
    <source>
        <strain evidence="16 17">DSM 14925</strain>
    </source>
</reference>
<feature type="transmembrane region" description="Helical" evidence="14">
    <location>
        <begin position="172"/>
        <end position="191"/>
    </location>
</feature>
<dbReference type="GO" id="GO:0055070">
    <property type="term" value="P:copper ion homeostasis"/>
    <property type="evidence" value="ECO:0007669"/>
    <property type="project" value="TreeGrafter"/>
</dbReference>
<comment type="catalytic activity">
    <reaction evidence="13">
        <text>Cu(+)(in) + ATP + H2O = Cu(+)(out) + ADP + phosphate + H(+)</text>
        <dbReference type="Rhea" id="RHEA:25792"/>
        <dbReference type="ChEBI" id="CHEBI:15377"/>
        <dbReference type="ChEBI" id="CHEBI:15378"/>
        <dbReference type="ChEBI" id="CHEBI:30616"/>
        <dbReference type="ChEBI" id="CHEBI:43474"/>
        <dbReference type="ChEBI" id="CHEBI:49552"/>
        <dbReference type="ChEBI" id="CHEBI:456216"/>
        <dbReference type="EC" id="7.2.2.8"/>
    </reaction>
</comment>
<dbReference type="GO" id="GO:0016887">
    <property type="term" value="F:ATP hydrolysis activity"/>
    <property type="evidence" value="ECO:0007669"/>
    <property type="project" value="InterPro"/>
</dbReference>
<organism evidence="16 17">
    <name type="scientific">Lactovum miscens</name>
    <dbReference type="NCBI Taxonomy" id="190387"/>
    <lineage>
        <taxon>Bacteria</taxon>
        <taxon>Bacillati</taxon>
        <taxon>Bacillota</taxon>
        <taxon>Bacilli</taxon>
        <taxon>Lactobacillales</taxon>
        <taxon>Streptococcaceae</taxon>
        <taxon>Lactovum</taxon>
    </lineage>
</organism>
<dbReference type="InterPro" id="IPR001757">
    <property type="entry name" value="P_typ_ATPase"/>
</dbReference>
<dbReference type="GO" id="GO:0012505">
    <property type="term" value="C:endomembrane system"/>
    <property type="evidence" value="ECO:0007669"/>
    <property type="project" value="UniProtKB-SubCell"/>
</dbReference>
<evidence type="ECO:0000256" key="13">
    <source>
        <dbReference type="ARBA" id="ARBA00049289"/>
    </source>
</evidence>
<comment type="subcellular location">
    <subcellularLocation>
        <location evidence="14">Cell membrane</location>
    </subcellularLocation>
    <subcellularLocation>
        <location evidence="1">Endomembrane system</location>
        <topology evidence="1">Multi-pass membrane protein</topology>
    </subcellularLocation>
</comment>
<keyword evidence="12 14" id="KW-0472">Membrane</keyword>
<keyword evidence="11" id="KW-0186">Copper</keyword>
<dbReference type="PROSITE" id="PS01229">
    <property type="entry name" value="COF_2"/>
    <property type="match status" value="1"/>
</dbReference>
<evidence type="ECO:0000256" key="8">
    <source>
        <dbReference type="ARBA" id="ARBA00022840"/>
    </source>
</evidence>
<evidence type="ECO:0000256" key="14">
    <source>
        <dbReference type="RuleBase" id="RU362081"/>
    </source>
</evidence>
<dbReference type="PANTHER" id="PTHR43520">
    <property type="entry name" value="ATP7, ISOFORM B"/>
    <property type="match status" value="1"/>
</dbReference>
<dbReference type="InterPro" id="IPR027256">
    <property type="entry name" value="P-typ_ATPase_IB"/>
</dbReference>
<dbReference type="InterPro" id="IPR023299">
    <property type="entry name" value="ATPase_P-typ_cyto_dom_N"/>
</dbReference>
<keyword evidence="5 14" id="KW-0479">Metal-binding</keyword>
<dbReference type="InterPro" id="IPR008250">
    <property type="entry name" value="ATPase_P-typ_transduc_dom_A_sf"/>
</dbReference>
<evidence type="ECO:0000256" key="4">
    <source>
        <dbReference type="ARBA" id="ARBA00022692"/>
    </source>
</evidence>
<dbReference type="SUPFAM" id="SSF56784">
    <property type="entry name" value="HAD-like"/>
    <property type="match status" value="1"/>
</dbReference>
<dbReference type="GO" id="GO:0005524">
    <property type="term" value="F:ATP binding"/>
    <property type="evidence" value="ECO:0007669"/>
    <property type="project" value="UniProtKB-UniRule"/>
</dbReference>
<evidence type="ECO:0000256" key="9">
    <source>
        <dbReference type="ARBA" id="ARBA00022967"/>
    </source>
</evidence>
<evidence type="ECO:0000256" key="3">
    <source>
        <dbReference type="ARBA" id="ARBA00012517"/>
    </source>
</evidence>
<keyword evidence="4 14" id="KW-0812">Transmembrane</keyword>
<dbReference type="Proteomes" id="UP000562464">
    <property type="component" value="Unassembled WGS sequence"/>
</dbReference>
<dbReference type="Gene3D" id="3.40.50.1000">
    <property type="entry name" value="HAD superfamily/HAD-like"/>
    <property type="match status" value="1"/>
</dbReference>
<dbReference type="SUPFAM" id="SSF81665">
    <property type="entry name" value="Calcium ATPase, transmembrane domain M"/>
    <property type="match status" value="1"/>
</dbReference>
<dbReference type="Gene3D" id="3.30.70.100">
    <property type="match status" value="1"/>
</dbReference>
<keyword evidence="7" id="KW-0187">Copper transport</keyword>
<feature type="transmembrane region" description="Helical" evidence="14">
    <location>
        <begin position="637"/>
        <end position="654"/>
    </location>
</feature>
<dbReference type="PRINTS" id="PR00943">
    <property type="entry name" value="CUATPASE"/>
</dbReference>
<dbReference type="NCBIfam" id="TIGR01494">
    <property type="entry name" value="ATPase_P-type"/>
    <property type="match status" value="1"/>
</dbReference>
<sequence>MNNAKGANIILRALNSSDQVEKAIVNIATGKVKIRVKDSFSDGEIIKLVEDVGFDAIVYDKVRKMKDWKVQFKKNRNLKISFWLSLIFTTPVVMATIGDVFGWGLFRNFHIIWIQLALATPVQFIVGWRFYRGAYYALKNKSVNMDVLVAIGTTSAYFSSLIFAVFLGKMDALNFESCMGIITLIVMGRLLEQNSKEKISNVIATLMSGREKYVHTAKGDMKIETVQASDHIRIFAGEKVPLDVEIISGRASFDESCISDESLPVIKSEGDMLNEGALTLDGEIQAMVIHEIEDSTTAKTVSLMLEDKCSKSNVRKYAEKIYAIFVPVVLLIAILTLILTLVFSHDLLTSMMHAVAVLIISCPCALGLAMPTALISGKVLSSNHGILIKDTNALELAGQIKTVFFDKISTITTGEFEMNDFTGDEFEYKVLASLEAQSKHPLARAVELKEVFDVSDFKEIMGLGLTGVINGISYYAGNDKLMRQNNVNIEEKNSKAIYLAVAGKLIATATFKSSIKADSIRVIKYLKKHRVKTVLLTSGNEIEARRIQYEVQLDEVKAGLSSNEKLELVAQTPDAMLVGDGFNDSIALAAASVGVAMATGSNLSMEAGVVTVISEKLWKIPELIRISHKTIQKVKQNYFLAFVYNIIAIPLAAFGLLNPMIVLVVMSLSSISVIVNSILLTQEKIKVID</sequence>
<evidence type="ECO:0000256" key="6">
    <source>
        <dbReference type="ARBA" id="ARBA00022741"/>
    </source>
</evidence>
<dbReference type="PRINTS" id="PR00119">
    <property type="entry name" value="CATATPASE"/>
</dbReference>
<dbReference type="InterPro" id="IPR059000">
    <property type="entry name" value="ATPase_P-type_domA"/>
</dbReference>
<evidence type="ECO:0000256" key="7">
    <source>
        <dbReference type="ARBA" id="ARBA00022796"/>
    </source>
</evidence>
<evidence type="ECO:0000256" key="11">
    <source>
        <dbReference type="ARBA" id="ARBA00023008"/>
    </source>
</evidence>
<dbReference type="Pfam" id="PF00702">
    <property type="entry name" value="Hydrolase"/>
    <property type="match status" value="1"/>
</dbReference>
<dbReference type="GO" id="GO:0140581">
    <property type="term" value="F:P-type monovalent copper transporter activity"/>
    <property type="evidence" value="ECO:0007669"/>
    <property type="project" value="UniProtKB-EC"/>
</dbReference>
<evidence type="ECO:0000256" key="12">
    <source>
        <dbReference type="ARBA" id="ARBA00023136"/>
    </source>
</evidence>
<feature type="transmembrane region" description="Helical" evidence="14">
    <location>
        <begin position="355"/>
        <end position="375"/>
    </location>
</feature>
<keyword evidence="6 14" id="KW-0547">Nucleotide-binding</keyword>
<feature type="transmembrane region" description="Helical" evidence="14">
    <location>
        <begin position="660"/>
        <end position="680"/>
    </location>
</feature>
<dbReference type="EMBL" id="JACHHV010000009">
    <property type="protein sequence ID" value="MBB5887881.1"/>
    <property type="molecule type" value="Genomic_DNA"/>
</dbReference>
<comment type="similarity">
    <text evidence="2 14">Belongs to the cation transport ATPase (P-type) (TC 3.A.3) family. Type IB subfamily.</text>
</comment>
<gene>
    <name evidence="16" type="ORF">HNQ37_000760</name>
</gene>
<evidence type="ECO:0000313" key="17">
    <source>
        <dbReference type="Proteomes" id="UP000562464"/>
    </source>
</evidence>
<dbReference type="EC" id="7.2.2.8" evidence="3"/>
<comment type="caution">
    <text evidence="16">The sequence shown here is derived from an EMBL/GenBank/DDBJ whole genome shotgun (WGS) entry which is preliminary data.</text>
</comment>
<evidence type="ECO:0000256" key="10">
    <source>
        <dbReference type="ARBA" id="ARBA00022989"/>
    </source>
</evidence>
<dbReference type="Gene3D" id="3.40.1110.10">
    <property type="entry name" value="Calcium-transporting ATPase, cytoplasmic domain N"/>
    <property type="match status" value="1"/>
</dbReference>
<evidence type="ECO:0000256" key="1">
    <source>
        <dbReference type="ARBA" id="ARBA00004127"/>
    </source>
</evidence>
<protein>
    <recommendedName>
        <fullName evidence="3">P-type Cu(+) transporter</fullName>
        <ecNumber evidence="3">7.2.2.8</ecNumber>
    </recommendedName>
</protein>
<dbReference type="NCBIfam" id="TIGR01512">
    <property type="entry name" value="ATPase-IB2_Cd"/>
    <property type="match status" value="1"/>
</dbReference>
<dbReference type="AlphaFoldDB" id="A0A841C8K1"/>
<keyword evidence="10 14" id="KW-1133">Transmembrane helix</keyword>
<keyword evidence="14" id="KW-1003">Cell membrane</keyword>
<dbReference type="GO" id="GO:0005886">
    <property type="term" value="C:plasma membrane"/>
    <property type="evidence" value="ECO:0007669"/>
    <property type="project" value="UniProtKB-SubCell"/>
</dbReference>
<dbReference type="GO" id="GO:0043682">
    <property type="term" value="F:P-type divalent copper transporter activity"/>
    <property type="evidence" value="ECO:0007669"/>
    <property type="project" value="TreeGrafter"/>
</dbReference>
<dbReference type="PANTHER" id="PTHR43520:SF8">
    <property type="entry name" value="P-TYPE CU(+) TRANSPORTER"/>
    <property type="match status" value="1"/>
</dbReference>
<keyword evidence="7" id="KW-0813">Transport</keyword>
<dbReference type="Gene3D" id="2.70.150.10">
    <property type="entry name" value="Calcium-transporting ATPase, cytoplasmic transduction domain A"/>
    <property type="match status" value="1"/>
</dbReference>
<keyword evidence="17" id="KW-1185">Reference proteome</keyword>
<dbReference type="GO" id="GO:0005507">
    <property type="term" value="F:copper ion binding"/>
    <property type="evidence" value="ECO:0007669"/>
    <property type="project" value="TreeGrafter"/>
</dbReference>
<dbReference type="NCBIfam" id="TIGR01525">
    <property type="entry name" value="ATPase-IB_hvy"/>
    <property type="match status" value="1"/>
</dbReference>
<dbReference type="Pfam" id="PF00122">
    <property type="entry name" value="E1-E2_ATPase"/>
    <property type="match status" value="1"/>
</dbReference>
<dbReference type="SUPFAM" id="SSF81653">
    <property type="entry name" value="Calcium ATPase, transduction domain A"/>
    <property type="match status" value="1"/>
</dbReference>
<feature type="transmembrane region" description="Helical" evidence="14">
    <location>
        <begin position="112"/>
        <end position="131"/>
    </location>
</feature>
<dbReference type="InterPro" id="IPR036412">
    <property type="entry name" value="HAD-like_sf"/>
</dbReference>
<keyword evidence="9" id="KW-1278">Translocase</keyword>
<keyword evidence="8 14" id="KW-0067">ATP-binding</keyword>
<evidence type="ECO:0000313" key="16">
    <source>
        <dbReference type="EMBL" id="MBB5887881.1"/>
    </source>
</evidence>
<proteinExistence type="inferred from homology"/>
<accession>A0A841C8K1</accession>
<evidence type="ECO:0000259" key="15">
    <source>
        <dbReference type="Pfam" id="PF00122"/>
    </source>
</evidence>
<dbReference type="InterPro" id="IPR023214">
    <property type="entry name" value="HAD_sf"/>
</dbReference>
<feature type="transmembrane region" description="Helical" evidence="14">
    <location>
        <begin position="143"/>
        <end position="166"/>
    </location>
</feature>
<feature type="transmembrane region" description="Helical" evidence="14">
    <location>
        <begin position="82"/>
        <end position="106"/>
    </location>
</feature>